<dbReference type="InterPro" id="IPR035952">
    <property type="entry name" value="Rhomboid-like_sf"/>
</dbReference>
<feature type="transmembrane region" description="Helical" evidence="8">
    <location>
        <begin position="268"/>
        <end position="286"/>
    </location>
</feature>
<dbReference type="PANTHER" id="PTHR43731:SF14">
    <property type="entry name" value="PRESENILIN-ASSOCIATED RHOMBOID-LIKE PROTEIN, MITOCHONDRIAL"/>
    <property type="match status" value="1"/>
</dbReference>
<evidence type="ECO:0000256" key="1">
    <source>
        <dbReference type="ARBA" id="ARBA00004141"/>
    </source>
</evidence>
<accession>A0A1I0V424</accession>
<dbReference type="GO" id="GO:0016020">
    <property type="term" value="C:membrane"/>
    <property type="evidence" value="ECO:0007669"/>
    <property type="project" value="UniProtKB-SubCell"/>
</dbReference>
<evidence type="ECO:0000313" key="11">
    <source>
        <dbReference type="Proteomes" id="UP000198642"/>
    </source>
</evidence>
<name>A0A1I0V424_9BACI</name>
<evidence type="ECO:0000256" key="3">
    <source>
        <dbReference type="ARBA" id="ARBA00022692"/>
    </source>
</evidence>
<keyword evidence="3 8" id="KW-0812">Transmembrane</keyword>
<dbReference type="InterPro" id="IPR022764">
    <property type="entry name" value="Peptidase_S54_rhomboid_dom"/>
</dbReference>
<feature type="transmembrane region" description="Helical" evidence="8">
    <location>
        <begin position="177"/>
        <end position="200"/>
    </location>
</feature>
<dbReference type="PANTHER" id="PTHR43731">
    <property type="entry name" value="RHOMBOID PROTEASE"/>
    <property type="match status" value="1"/>
</dbReference>
<sequence length="519" mass="58863">MYLNESYTMYKLASHLADADGFEPLHIHDNAELWLEKREGKASQVIRLCHGGFDWKNHLKRDIGQVFQKAKAMRQHFRSKHIEIHNVYIDSHTPVDDWEILKRQMQLNEKNPIKMNVYYLSDDDKAEELARLRDAVGTTFREPAENLSEDEKEAEVNDCRNKLERQIKQKKKEARDIFSYGKPFLTYFILAVNILIFLMLEMNGGSTSTETLIEYGAKYNPAIIENSEWWRIVTSMFLHIGVFHLLMNMLAVYYLGSAVERIYGSARFLVIYSLAGIGGGLASFAFTTNVSAGASGALFGLFGALLFFGCIHKRIFFQTMGINLLIIIGINIVFGLSVPQVDNGAHLGGLITGFMASAMLYLPKKKNRVIQLSALMLYLLIVFGLIVYGVDHNRNSPSYQLMNAEQLITEEAFEEAIDAATKGLDTSSDLESELESHLLFQRSYAHIQLNNAEQAITDLEKSIESNDAFAEAHYNLAILYGNHDAEDRAAEHIEKAYELDPDNQDIQQLYEQIIGNETN</sequence>
<keyword evidence="5 8" id="KW-1133">Transmembrane helix</keyword>
<dbReference type="SMART" id="SM00028">
    <property type="entry name" value="TPR"/>
    <property type="match status" value="2"/>
</dbReference>
<dbReference type="GO" id="GO:0004252">
    <property type="term" value="F:serine-type endopeptidase activity"/>
    <property type="evidence" value="ECO:0007669"/>
    <property type="project" value="InterPro"/>
</dbReference>
<evidence type="ECO:0000256" key="4">
    <source>
        <dbReference type="ARBA" id="ARBA00022801"/>
    </source>
</evidence>
<evidence type="ECO:0000256" key="2">
    <source>
        <dbReference type="ARBA" id="ARBA00009045"/>
    </source>
</evidence>
<feature type="domain" description="Peptidase S54 rhomboid" evidence="9">
    <location>
        <begin position="227"/>
        <end position="361"/>
    </location>
</feature>
<feature type="transmembrane region" description="Helical" evidence="8">
    <location>
        <begin position="320"/>
        <end position="338"/>
    </location>
</feature>
<dbReference type="SUPFAM" id="SSF144091">
    <property type="entry name" value="Rhomboid-like"/>
    <property type="match status" value="1"/>
</dbReference>
<dbReference type="InterPro" id="IPR011990">
    <property type="entry name" value="TPR-like_helical_dom_sf"/>
</dbReference>
<feature type="transmembrane region" description="Helical" evidence="8">
    <location>
        <begin position="292"/>
        <end position="311"/>
    </location>
</feature>
<comment type="subcellular location">
    <subcellularLocation>
        <location evidence="1">Membrane</location>
        <topology evidence="1">Multi-pass membrane protein</topology>
    </subcellularLocation>
</comment>
<dbReference type="Gene3D" id="1.25.40.10">
    <property type="entry name" value="Tetratricopeptide repeat domain"/>
    <property type="match status" value="1"/>
</dbReference>
<comment type="similarity">
    <text evidence="2">Belongs to the peptidase S54 family.</text>
</comment>
<keyword evidence="6 8" id="KW-0472">Membrane</keyword>
<dbReference type="Proteomes" id="UP000198642">
    <property type="component" value="Unassembled WGS sequence"/>
</dbReference>
<dbReference type="AlphaFoldDB" id="A0A1I0V424"/>
<evidence type="ECO:0000313" key="10">
    <source>
        <dbReference type="EMBL" id="SFA71012.1"/>
    </source>
</evidence>
<keyword evidence="4" id="KW-0378">Hydrolase</keyword>
<dbReference type="InterPro" id="IPR050925">
    <property type="entry name" value="Rhomboid_protease_S54"/>
</dbReference>
<reference evidence="10 11" key="1">
    <citation type="submission" date="2016-10" db="EMBL/GenBank/DDBJ databases">
        <authorList>
            <person name="de Groot N.N."/>
        </authorList>
    </citation>
    <scope>NUCLEOTIDE SEQUENCE [LARGE SCALE GENOMIC DNA]</scope>
    <source>
        <strain evidence="10 11">CGMCC 1.3702</strain>
    </source>
</reference>
<feature type="transmembrane region" description="Helical" evidence="8">
    <location>
        <begin position="236"/>
        <end position="256"/>
    </location>
</feature>
<gene>
    <name evidence="10" type="ORF">SAMN04488072_101163</name>
</gene>
<evidence type="ECO:0000256" key="7">
    <source>
        <dbReference type="PROSITE-ProRule" id="PRU00339"/>
    </source>
</evidence>
<evidence type="ECO:0000256" key="6">
    <source>
        <dbReference type="ARBA" id="ARBA00023136"/>
    </source>
</evidence>
<dbReference type="RefSeq" id="WP_090232194.1">
    <property type="nucleotide sequence ID" value="NZ_FOJW01000001.1"/>
</dbReference>
<feature type="repeat" description="TPR" evidence="7">
    <location>
        <begin position="470"/>
        <end position="503"/>
    </location>
</feature>
<keyword evidence="7" id="KW-0802">TPR repeat</keyword>
<organism evidence="10 11">
    <name type="scientific">Lentibacillus halodurans</name>
    <dbReference type="NCBI Taxonomy" id="237679"/>
    <lineage>
        <taxon>Bacteria</taxon>
        <taxon>Bacillati</taxon>
        <taxon>Bacillota</taxon>
        <taxon>Bacilli</taxon>
        <taxon>Bacillales</taxon>
        <taxon>Bacillaceae</taxon>
        <taxon>Lentibacillus</taxon>
    </lineage>
</organism>
<keyword evidence="10" id="KW-0645">Protease</keyword>
<dbReference type="Gene3D" id="1.20.1540.10">
    <property type="entry name" value="Rhomboid-like"/>
    <property type="match status" value="1"/>
</dbReference>
<feature type="transmembrane region" description="Helical" evidence="8">
    <location>
        <begin position="344"/>
        <end position="362"/>
    </location>
</feature>
<dbReference type="GO" id="GO:0006508">
    <property type="term" value="P:proteolysis"/>
    <property type="evidence" value="ECO:0007669"/>
    <property type="project" value="UniProtKB-KW"/>
</dbReference>
<evidence type="ECO:0000259" key="9">
    <source>
        <dbReference type="Pfam" id="PF01694"/>
    </source>
</evidence>
<dbReference type="EMBL" id="FOJW01000001">
    <property type="protein sequence ID" value="SFA71012.1"/>
    <property type="molecule type" value="Genomic_DNA"/>
</dbReference>
<dbReference type="InterPro" id="IPR019734">
    <property type="entry name" value="TPR_rpt"/>
</dbReference>
<dbReference type="Pfam" id="PF13181">
    <property type="entry name" value="TPR_8"/>
    <property type="match status" value="2"/>
</dbReference>
<evidence type="ECO:0000256" key="5">
    <source>
        <dbReference type="ARBA" id="ARBA00022989"/>
    </source>
</evidence>
<dbReference type="Pfam" id="PF01694">
    <property type="entry name" value="Rhomboid"/>
    <property type="match status" value="1"/>
</dbReference>
<dbReference type="SUPFAM" id="SSF48452">
    <property type="entry name" value="TPR-like"/>
    <property type="match status" value="1"/>
</dbReference>
<dbReference type="STRING" id="237679.SAMN04488072_101163"/>
<dbReference type="PROSITE" id="PS50005">
    <property type="entry name" value="TPR"/>
    <property type="match status" value="1"/>
</dbReference>
<evidence type="ECO:0000256" key="8">
    <source>
        <dbReference type="SAM" id="Phobius"/>
    </source>
</evidence>
<feature type="transmembrane region" description="Helical" evidence="8">
    <location>
        <begin position="369"/>
        <end position="390"/>
    </location>
</feature>
<proteinExistence type="inferred from homology"/>
<dbReference type="OrthoDB" id="9813074at2"/>
<protein>
    <submittedName>
        <fullName evidence="10">Rhomboid protease GluP</fullName>
    </submittedName>
</protein>
<keyword evidence="11" id="KW-1185">Reference proteome</keyword>